<reference evidence="1" key="1">
    <citation type="submission" date="2022-07" db="EMBL/GenBank/DDBJ databases">
        <title>Phylogenomic reconstructions and comparative analyses of Kickxellomycotina fungi.</title>
        <authorList>
            <person name="Reynolds N.K."/>
            <person name="Stajich J.E."/>
            <person name="Barry K."/>
            <person name="Grigoriev I.V."/>
            <person name="Crous P."/>
            <person name="Smith M.E."/>
        </authorList>
    </citation>
    <scope>NUCLEOTIDE SEQUENCE</scope>
    <source>
        <strain evidence="1">Benny 63K</strain>
    </source>
</reference>
<accession>A0ACC1HVZ9</accession>
<gene>
    <name evidence="1" type="ORF">LPJ66_012038</name>
</gene>
<dbReference type="EMBL" id="JANBPG010004094">
    <property type="protein sequence ID" value="KAJ1877750.1"/>
    <property type="molecule type" value="Genomic_DNA"/>
</dbReference>
<organism evidence="1 2">
    <name type="scientific">Kickxella alabastrina</name>
    <dbReference type="NCBI Taxonomy" id="61397"/>
    <lineage>
        <taxon>Eukaryota</taxon>
        <taxon>Fungi</taxon>
        <taxon>Fungi incertae sedis</taxon>
        <taxon>Zoopagomycota</taxon>
        <taxon>Kickxellomycotina</taxon>
        <taxon>Kickxellomycetes</taxon>
        <taxon>Kickxellales</taxon>
        <taxon>Kickxellaceae</taxon>
        <taxon>Kickxella</taxon>
    </lineage>
</organism>
<proteinExistence type="predicted"/>
<protein>
    <submittedName>
        <fullName evidence="1">Uncharacterized protein</fullName>
    </submittedName>
</protein>
<comment type="caution">
    <text evidence="1">The sequence shown here is derived from an EMBL/GenBank/DDBJ whole genome shotgun (WGS) entry which is preliminary data.</text>
</comment>
<name>A0ACC1HVZ9_9FUNG</name>
<feature type="non-terminal residue" evidence="1">
    <location>
        <position position="344"/>
    </location>
</feature>
<keyword evidence="2" id="KW-1185">Reference proteome</keyword>
<sequence length="344" mass="36556">MPDEVRNKISNQTALRAAGGVRKSWMNAAASASASVTAAAKSDAASVSASSAATPSGDVDAAPDTPVSAADRPPGLLSHRSTSLAAPLLVTVRDCLFSLERERLGNVRVGRGGGDRVLIQAYARAEETKGLKRQKDFRQMHHDSTDARVRRILREQFDLELYLKQKEIGAINERLRHAEALLAVLASAIGSQGTSSDDGHLASLRQRLQSDSNWQAQVQAQEQRLRPRRAAAAAAAAANSDYLQSRALDGALYAVRSSDGASVCMVCPDCHRRDFGSLQGFLNHCRLQHAIEFAGHDDAVRVCGQPLDAPAAQSPPPGKQPSTRRSAVSARLAAALSSAQLASV</sequence>
<dbReference type="Proteomes" id="UP001150581">
    <property type="component" value="Unassembled WGS sequence"/>
</dbReference>
<evidence type="ECO:0000313" key="2">
    <source>
        <dbReference type="Proteomes" id="UP001150581"/>
    </source>
</evidence>
<evidence type="ECO:0000313" key="1">
    <source>
        <dbReference type="EMBL" id="KAJ1877750.1"/>
    </source>
</evidence>